<evidence type="ECO:0000313" key="2">
    <source>
        <dbReference type="EMBL" id="AAM27875.1"/>
    </source>
</evidence>
<name>Q8KN56_PSEAI</name>
<organism evidence="2">
    <name type="scientific">Pseudomonas aeruginosa</name>
    <dbReference type="NCBI Taxonomy" id="287"/>
    <lineage>
        <taxon>Bacteria</taxon>
        <taxon>Pseudomonadati</taxon>
        <taxon>Pseudomonadota</taxon>
        <taxon>Gammaproteobacteria</taxon>
        <taxon>Pseudomonadales</taxon>
        <taxon>Pseudomonadaceae</taxon>
        <taxon>Pseudomonas</taxon>
    </lineage>
</organism>
<dbReference type="GO" id="GO:0016758">
    <property type="term" value="F:hexosyltransferase activity"/>
    <property type="evidence" value="ECO:0007669"/>
    <property type="project" value="InterPro"/>
</dbReference>
<protein>
    <submittedName>
        <fullName evidence="2">ORF_9</fullName>
    </submittedName>
</protein>
<dbReference type="SUPFAM" id="SSF53756">
    <property type="entry name" value="UDP-Glycosyltransferase/glycogen phosphorylase"/>
    <property type="match status" value="1"/>
</dbReference>
<dbReference type="Gene3D" id="3.40.50.11190">
    <property type="match status" value="1"/>
</dbReference>
<dbReference type="RefSeq" id="WP_023085422.1">
    <property type="nucleotide sequence ID" value="NZ_CAADLR010000112.1"/>
</dbReference>
<dbReference type="Gene3D" id="3.40.50.2000">
    <property type="entry name" value="Glycogen Phosphorylase B"/>
    <property type="match status" value="1"/>
</dbReference>
<dbReference type="EMBL" id="AF498420">
    <property type="protein sequence ID" value="AAM27875.1"/>
    <property type="molecule type" value="Genomic_DNA"/>
</dbReference>
<dbReference type="Pfam" id="PF04101">
    <property type="entry name" value="Glyco_tran_28_C"/>
    <property type="match status" value="1"/>
</dbReference>
<dbReference type="AlphaFoldDB" id="Q8KN56"/>
<reference evidence="2" key="1">
    <citation type="journal article" date="2002" name="J. Bacteriol.">
        <title>Genetic variation at the O-antigen biosynthetic locus in Pseudomonas aeruginosa.</title>
        <authorList>
            <person name="Raymond C.K."/>
            <person name="Sims E.H."/>
            <person name="Kas A."/>
            <person name="Spencer D.H."/>
            <person name="Kutyavin T.V."/>
            <person name="Ivey R.G."/>
            <person name="Zhou Y."/>
            <person name="Kaul R."/>
            <person name="Clendenning J.B."/>
            <person name="Olson M.V."/>
        </authorList>
    </citation>
    <scope>NUCLEOTIDE SEQUENCE</scope>
</reference>
<proteinExistence type="predicted"/>
<evidence type="ECO:0000259" key="1">
    <source>
        <dbReference type="Pfam" id="PF04101"/>
    </source>
</evidence>
<dbReference type="InterPro" id="IPR020023">
    <property type="entry name" value="PseG"/>
</dbReference>
<dbReference type="NCBIfam" id="TIGR03590">
    <property type="entry name" value="PseG"/>
    <property type="match status" value="1"/>
</dbReference>
<accession>Q8KN56</accession>
<sequence>MKVAFRVDASLDIGNGHVMRCLTLASYLRELGGESLFICRDHPGNLISLISDKGFSVNILPVEPFTPTSEDGYESWLGATQERDSEVCKKILREFSPDWLVVDHYGLDARWEISVKPFFKYLFVIDDLANRPHVCDVLLDQNLGRKVCDYLGLVPTGCRLLVGVRYALLRPEFPKLRDFSLQRRRQPCVNKLLVTMGGVDQPNATGLVLHALLGSSLPEDCQVSVIMGANAPWLEKVKLEAARLPWQVEVSVNVDDMAQRMASSDLIIGAAGSTSWERCCLGVPSILVVLAENQRIAASALRDCGAVKLLDIKNDFEENLRMELRTLLTDLESLKGLSAGSAAVTDGGGGELIAELMKMYSHAGGVA</sequence>
<dbReference type="PANTHER" id="PTHR21015">
    <property type="entry name" value="UDP-N-ACETYLGLUCOSAMINE--N-ACETYLMURAMYL-(PENTAPEPTIDE) PYROPHOSPHORYL-UNDECAPRENOL N-ACETYLGLUCOSAMINE TRANSFERASE 1"/>
    <property type="match status" value="1"/>
</dbReference>
<feature type="domain" description="Glycosyl transferase family 28 C-terminal" evidence="1">
    <location>
        <begin position="220"/>
        <end position="336"/>
    </location>
</feature>
<dbReference type="InterPro" id="IPR007235">
    <property type="entry name" value="Glyco_trans_28_C"/>
</dbReference>
<dbReference type="PANTHER" id="PTHR21015:SF22">
    <property type="entry name" value="GLYCOSYLTRANSFERASE"/>
    <property type="match status" value="1"/>
</dbReference>